<dbReference type="GO" id="GO:0016491">
    <property type="term" value="F:oxidoreductase activity"/>
    <property type="evidence" value="ECO:0007669"/>
    <property type="project" value="UniProtKB-KW"/>
</dbReference>
<evidence type="ECO:0000256" key="2">
    <source>
        <dbReference type="ARBA" id="ARBA00023002"/>
    </source>
</evidence>
<sequence>MIDVGILGLDTSHPETFAAILDDREGVTVGAVWDGGDVRDESYTTAFCEEYDAIRYDEPRELIGEVDAIMILTVDWSVHRSLAVPFLEGGIPTMIDKPLAGSVADVDAIEAAAERGDAPLFGGSAVPFHPDAATVTELTPQTVFGSGYGDPFYYGAHLIDTVRLAVDADWTRVEPVDAAEQIIAISFENGATATVHFDGPETEGSFSFLCVSDDETGVTKIESTVTELERMYDPFLDGFLETARGERDERDRLVDGAQLLLAVQQAFETGEPFPPGEDASATAPTIDSAAFVATYEPYY</sequence>
<proteinExistence type="inferred from homology"/>
<comment type="caution">
    <text evidence="4">The sequence shown here is derived from an EMBL/GenBank/DDBJ whole genome shotgun (WGS) entry which is preliminary data.</text>
</comment>
<evidence type="ECO:0000313" key="5">
    <source>
        <dbReference type="Proteomes" id="UP001321018"/>
    </source>
</evidence>
<reference evidence="4" key="1">
    <citation type="submission" date="2022-09" db="EMBL/GenBank/DDBJ databases">
        <title>Enrichment on poylsaccharides allowed isolation of novel metabolic and taxonomic groups of Haloarchaea.</title>
        <authorList>
            <person name="Sorokin D.Y."/>
            <person name="Elcheninov A.G."/>
            <person name="Khizhniak T.V."/>
            <person name="Kolganova T.V."/>
            <person name="Kublanov I.V."/>
        </authorList>
    </citation>
    <scope>NUCLEOTIDE SEQUENCE</scope>
    <source>
        <strain evidence="4">AArc-xg1-1</strain>
    </source>
</reference>
<dbReference type="InterPro" id="IPR000683">
    <property type="entry name" value="Gfo/Idh/MocA-like_OxRdtase_N"/>
</dbReference>
<evidence type="ECO:0000313" key="4">
    <source>
        <dbReference type="EMBL" id="MCU4743269.1"/>
    </source>
</evidence>
<dbReference type="InterPro" id="IPR036291">
    <property type="entry name" value="NAD(P)-bd_dom_sf"/>
</dbReference>
<evidence type="ECO:0000256" key="1">
    <source>
        <dbReference type="ARBA" id="ARBA00010928"/>
    </source>
</evidence>
<dbReference type="RefSeq" id="WP_338005087.1">
    <property type="nucleotide sequence ID" value="NZ_JAOPKA010000014.1"/>
</dbReference>
<gene>
    <name evidence="4" type="ORF">OB960_17925</name>
</gene>
<dbReference type="Proteomes" id="UP001321018">
    <property type="component" value="Unassembled WGS sequence"/>
</dbReference>
<dbReference type="GO" id="GO:0000166">
    <property type="term" value="F:nucleotide binding"/>
    <property type="evidence" value="ECO:0007669"/>
    <property type="project" value="InterPro"/>
</dbReference>
<accession>A0AAP3E3R8</accession>
<feature type="domain" description="Gfo/Idh/MocA-like oxidoreductase N-terminal" evidence="3">
    <location>
        <begin position="3"/>
        <end position="117"/>
    </location>
</feature>
<dbReference type="SUPFAM" id="SSF51735">
    <property type="entry name" value="NAD(P)-binding Rossmann-fold domains"/>
    <property type="match status" value="1"/>
</dbReference>
<dbReference type="InterPro" id="IPR051317">
    <property type="entry name" value="Gfo/Idh/MocA_oxidoreduct"/>
</dbReference>
<evidence type="ECO:0000259" key="3">
    <source>
        <dbReference type="Pfam" id="PF01408"/>
    </source>
</evidence>
<dbReference type="Gene3D" id="3.40.50.720">
    <property type="entry name" value="NAD(P)-binding Rossmann-like Domain"/>
    <property type="match status" value="1"/>
</dbReference>
<dbReference type="PANTHER" id="PTHR43708:SF5">
    <property type="entry name" value="CONSERVED EXPRESSED OXIDOREDUCTASE (EUROFUNG)-RELATED"/>
    <property type="match status" value="1"/>
</dbReference>
<protein>
    <submittedName>
        <fullName evidence="4">Gfo/Idh/MocA family oxidoreductase</fullName>
    </submittedName>
</protein>
<dbReference type="EMBL" id="JAOPKA010000014">
    <property type="protein sequence ID" value="MCU4743269.1"/>
    <property type="molecule type" value="Genomic_DNA"/>
</dbReference>
<name>A0AAP3E3R8_9EURY</name>
<organism evidence="4 5">
    <name type="scientific">Natronoglomus mannanivorans</name>
    <dbReference type="NCBI Taxonomy" id="2979990"/>
    <lineage>
        <taxon>Archaea</taxon>
        <taxon>Methanobacteriati</taxon>
        <taxon>Methanobacteriota</taxon>
        <taxon>Stenosarchaea group</taxon>
        <taxon>Halobacteria</taxon>
        <taxon>Halobacteriales</taxon>
        <taxon>Natrialbaceae</taxon>
        <taxon>Natronoglomus</taxon>
    </lineage>
</organism>
<dbReference type="Pfam" id="PF01408">
    <property type="entry name" value="GFO_IDH_MocA"/>
    <property type="match status" value="1"/>
</dbReference>
<comment type="similarity">
    <text evidence="1">Belongs to the Gfo/Idh/MocA family.</text>
</comment>
<dbReference type="PANTHER" id="PTHR43708">
    <property type="entry name" value="CONSERVED EXPRESSED OXIDOREDUCTASE (EUROFUNG)"/>
    <property type="match status" value="1"/>
</dbReference>
<keyword evidence="2" id="KW-0560">Oxidoreductase</keyword>
<dbReference type="AlphaFoldDB" id="A0AAP3E3R8"/>